<protein>
    <submittedName>
        <fullName evidence="1">Uncharacterized protein</fullName>
    </submittedName>
</protein>
<keyword evidence="2" id="KW-1185">Reference proteome</keyword>
<dbReference type="EMBL" id="WHWC01000005">
    <property type="protein sequence ID" value="KAG8383074.1"/>
    <property type="molecule type" value="Genomic_DNA"/>
</dbReference>
<accession>A0AAV6XRZ0</accession>
<comment type="caution">
    <text evidence="1">The sequence shown here is derived from an EMBL/GenBank/DDBJ whole genome shotgun (WGS) entry which is preliminary data.</text>
</comment>
<reference evidence="1" key="1">
    <citation type="submission" date="2019-10" db="EMBL/GenBank/DDBJ databases">
        <authorList>
            <person name="Zhang R."/>
            <person name="Pan Y."/>
            <person name="Wang J."/>
            <person name="Ma R."/>
            <person name="Yu S."/>
        </authorList>
    </citation>
    <scope>NUCLEOTIDE SEQUENCE</scope>
    <source>
        <strain evidence="1">LA-IB0</strain>
        <tissue evidence="1">Leaf</tissue>
    </source>
</reference>
<evidence type="ECO:0000313" key="2">
    <source>
        <dbReference type="Proteomes" id="UP000826271"/>
    </source>
</evidence>
<organism evidence="1 2">
    <name type="scientific">Buddleja alternifolia</name>
    <dbReference type="NCBI Taxonomy" id="168488"/>
    <lineage>
        <taxon>Eukaryota</taxon>
        <taxon>Viridiplantae</taxon>
        <taxon>Streptophyta</taxon>
        <taxon>Embryophyta</taxon>
        <taxon>Tracheophyta</taxon>
        <taxon>Spermatophyta</taxon>
        <taxon>Magnoliopsida</taxon>
        <taxon>eudicotyledons</taxon>
        <taxon>Gunneridae</taxon>
        <taxon>Pentapetalae</taxon>
        <taxon>asterids</taxon>
        <taxon>lamiids</taxon>
        <taxon>Lamiales</taxon>
        <taxon>Scrophulariaceae</taxon>
        <taxon>Buddlejeae</taxon>
        <taxon>Buddleja</taxon>
    </lineage>
</organism>
<name>A0AAV6XRZ0_9LAMI</name>
<evidence type="ECO:0000313" key="1">
    <source>
        <dbReference type="EMBL" id="KAG8383074.1"/>
    </source>
</evidence>
<sequence length="160" mass="17559">MGIDPTTHEPKIHALICGGAGQSKNAANVRHLAQWESARLEAEGLQSPTSTNTRCFSKNWLPISTVGLFNENSFIRDINCIQKYPGVGKPICGNEDEVRGRMGNSVELHDITDPIDYTYVADSLKFPSFMEGFTDLPPSIVSSTGAYDNVVGSYENKINY</sequence>
<dbReference type="AlphaFoldDB" id="A0AAV6XRZ0"/>
<gene>
    <name evidence="1" type="ORF">BUALT_Bualt05G0146800</name>
</gene>
<proteinExistence type="predicted"/>
<dbReference type="Proteomes" id="UP000826271">
    <property type="component" value="Unassembled WGS sequence"/>
</dbReference>